<keyword evidence="6" id="KW-0496">Mitochondrion</keyword>
<evidence type="ECO:0000256" key="6">
    <source>
        <dbReference type="ARBA" id="ARBA00023128"/>
    </source>
</evidence>
<evidence type="ECO:0000313" key="10">
    <source>
        <dbReference type="Proteomes" id="UP000244855"/>
    </source>
</evidence>
<dbReference type="PANTHER" id="PTHR48182">
    <property type="entry name" value="PROTEIN SERAC1"/>
    <property type="match status" value="1"/>
</dbReference>
<keyword evidence="10" id="KW-1185">Reference proteome</keyword>
<evidence type="ECO:0000259" key="8">
    <source>
        <dbReference type="Pfam" id="PF05057"/>
    </source>
</evidence>
<dbReference type="Pfam" id="PF05057">
    <property type="entry name" value="DUF676"/>
    <property type="match status" value="1"/>
</dbReference>
<evidence type="ECO:0000256" key="1">
    <source>
        <dbReference type="ARBA" id="ARBA00004173"/>
    </source>
</evidence>
<dbReference type="EMBL" id="KZ805524">
    <property type="protein sequence ID" value="PVH94680.1"/>
    <property type="molecule type" value="Genomic_DNA"/>
</dbReference>
<dbReference type="PANTHER" id="PTHR48182:SF2">
    <property type="entry name" value="PROTEIN SERAC1"/>
    <property type="match status" value="1"/>
</dbReference>
<gene>
    <name evidence="9" type="ORF">DM02DRAFT_732340</name>
</gene>
<dbReference type="GO" id="GO:0016020">
    <property type="term" value="C:membrane"/>
    <property type="evidence" value="ECO:0007669"/>
    <property type="project" value="UniProtKB-SubCell"/>
</dbReference>
<evidence type="ECO:0000256" key="3">
    <source>
        <dbReference type="ARBA" id="ARBA00004370"/>
    </source>
</evidence>
<evidence type="ECO:0000256" key="4">
    <source>
        <dbReference type="ARBA" id="ARBA00007920"/>
    </source>
</evidence>
<sequence length="309" mass="34290">MQRTITEKPGLNETYRGENPLVDIVAVHGLNGHPFKTWTTGTNRFWLGDSDLLPTNLKQSRILTFGYNAGVTALLGKTSSDTILQHAQTLVAELVADRELEDATERPIIFICHSLGGIIVKRALIYSASRTSKLVAHLHSVFVSTFAVLFLGTPHNGSNKANLASFSRRVIDALTPSRVLDSNGQLLDALSEGSETLQNITDMFVPLMKNFRVYFFWEQEKTDMGTGLDYIVEESSAAPILDNTERAGLPYSHRDMVKFENRSSPGYRLVAAALIRYSKEAPSLIASRWEQASEMLSTKRQNEAAELVN</sequence>
<organism evidence="9 10">
    <name type="scientific">Periconia macrospinosa</name>
    <dbReference type="NCBI Taxonomy" id="97972"/>
    <lineage>
        <taxon>Eukaryota</taxon>
        <taxon>Fungi</taxon>
        <taxon>Dikarya</taxon>
        <taxon>Ascomycota</taxon>
        <taxon>Pezizomycotina</taxon>
        <taxon>Dothideomycetes</taxon>
        <taxon>Pleosporomycetidae</taxon>
        <taxon>Pleosporales</taxon>
        <taxon>Massarineae</taxon>
        <taxon>Periconiaceae</taxon>
        <taxon>Periconia</taxon>
    </lineage>
</organism>
<name>A0A2V1D9A5_9PLEO</name>
<dbReference type="InterPro" id="IPR052374">
    <property type="entry name" value="SERAC1"/>
</dbReference>
<dbReference type="SUPFAM" id="SSF53474">
    <property type="entry name" value="alpha/beta-Hydrolases"/>
    <property type="match status" value="1"/>
</dbReference>
<keyword evidence="7" id="KW-0472">Membrane</keyword>
<dbReference type="Proteomes" id="UP000244855">
    <property type="component" value="Unassembled WGS sequence"/>
</dbReference>
<dbReference type="OrthoDB" id="5086500at2759"/>
<reference evidence="9 10" key="1">
    <citation type="journal article" date="2018" name="Sci. Rep.">
        <title>Comparative genomics provides insights into the lifestyle and reveals functional heterogeneity of dark septate endophytic fungi.</title>
        <authorList>
            <person name="Knapp D.G."/>
            <person name="Nemeth J.B."/>
            <person name="Barry K."/>
            <person name="Hainaut M."/>
            <person name="Henrissat B."/>
            <person name="Johnson J."/>
            <person name="Kuo A."/>
            <person name="Lim J.H.P."/>
            <person name="Lipzen A."/>
            <person name="Nolan M."/>
            <person name="Ohm R.A."/>
            <person name="Tamas L."/>
            <person name="Grigoriev I.V."/>
            <person name="Spatafora J.W."/>
            <person name="Nagy L.G."/>
            <person name="Kovacs G.M."/>
        </authorList>
    </citation>
    <scope>NUCLEOTIDE SEQUENCE [LARGE SCALE GENOMIC DNA]</scope>
    <source>
        <strain evidence="9 10">DSE2036</strain>
    </source>
</reference>
<accession>A0A2V1D9A5</accession>
<comment type="subcellular location">
    <subcellularLocation>
        <location evidence="2">Endoplasmic reticulum</location>
    </subcellularLocation>
    <subcellularLocation>
        <location evidence="3">Membrane</location>
    </subcellularLocation>
    <subcellularLocation>
        <location evidence="1">Mitochondrion</location>
    </subcellularLocation>
</comment>
<protein>
    <submittedName>
        <fullName evidence="9">Ribonuclease-like protein p/mrp subunit</fullName>
    </submittedName>
</protein>
<feature type="domain" description="DUF676" evidence="8">
    <location>
        <begin position="25"/>
        <end position="187"/>
    </location>
</feature>
<comment type="similarity">
    <text evidence="4">Belongs to the putative lipase ROG1 family.</text>
</comment>
<dbReference type="Gene3D" id="3.40.50.1820">
    <property type="entry name" value="alpha/beta hydrolase"/>
    <property type="match status" value="1"/>
</dbReference>
<dbReference type="InterPro" id="IPR029058">
    <property type="entry name" value="AB_hydrolase_fold"/>
</dbReference>
<evidence type="ECO:0000313" key="9">
    <source>
        <dbReference type="EMBL" id="PVH94680.1"/>
    </source>
</evidence>
<evidence type="ECO:0000256" key="7">
    <source>
        <dbReference type="ARBA" id="ARBA00023136"/>
    </source>
</evidence>
<evidence type="ECO:0000256" key="2">
    <source>
        <dbReference type="ARBA" id="ARBA00004240"/>
    </source>
</evidence>
<keyword evidence="5" id="KW-0256">Endoplasmic reticulum</keyword>
<proteinExistence type="inferred from homology"/>
<dbReference type="AlphaFoldDB" id="A0A2V1D9A5"/>
<dbReference type="GO" id="GO:0005739">
    <property type="term" value="C:mitochondrion"/>
    <property type="evidence" value="ECO:0007669"/>
    <property type="project" value="UniProtKB-SubCell"/>
</dbReference>
<dbReference type="GO" id="GO:0005783">
    <property type="term" value="C:endoplasmic reticulum"/>
    <property type="evidence" value="ECO:0007669"/>
    <property type="project" value="UniProtKB-SubCell"/>
</dbReference>
<dbReference type="InterPro" id="IPR007751">
    <property type="entry name" value="DUF676_lipase-like"/>
</dbReference>
<evidence type="ECO:0000256" key="5">
    <source>
        <dbReference type="ARBA" id="ARBA00022824"/>
    </source>
</evidence>